<feature type="region of interest" description="Disordered" evidence="1">
    <location>
        <begin position="118"/>
        <end position="151"/>
    </location>
</feature>
<organism evidence="2 3">
    <name type="scientific">Labeo rohita</name>
    <name type="common">Indian major carp</name>
    <name type="synonym">Cyprinus rohita</name>
    <dbReference type="NCBI Taxonomy" id="84645"/>
    <lineage>
        <taxon>Eukaryota</taxon>
        <taxon>Metazoa</taxon>
        <taxon>Chordata</taxon>
        <taxon>Craniata</taxon>
        <taxon>Vertebrata</taxon>
        <taxon>Euteleostomi</taxon>
        <taxon>Actinopterygii</taxon>
        <taxon>Neopterygii</taxon>
        <taxon>Teleostei</taxon>
        <taxon>Ostariophysi</taxon>
        <taxon>Cypriniformes</taxon>
        <taxon>Cyprinidae</taxon>
        <taxon>Labeoninae</taxon>
        <taxon>Labeonini</taxon>
        <taxon>Labeo</taxon>
    </lineage>
</organism>
<evidence type="ECO:0000313" key="2">
    <source>
        <dbReference type="EMBL" id="RXN16411.1"/>
    </source>
</evidence>
<feature type="region of interest" description="Disordered" evidence="1">
    <location>
        <begin position="1"/>
        <end position="43"/>
    </location>
</feature>
<protein>
    <submittedName>
        <fullName evidence="2">Uncharacterized protein</fullName>
    </submittedName>
</protein>
<name>A0A498M6Y6_LABRO</name>
<dbReference type="EMBL" id="QBIY01012790">
    <property type="protein sequence ID" value="RXN16411.1"/>
    <property type="molecule type" value="Genomic_DNA"/>
</dbReference>
<proteinExistence type="predicted"/>
<dbReference type="AlphaFoldDB" id="A0A498M6Y6"/>
<keyword evidence="3" id="KW-1185">Reference proteome</keyword>
<feature type="compositionally biased region" description="Basic and acidic residues" evidence="1">
    <location>
        <begin position="142"/>
        <end position="151"/>
    </location>
</feature>
<reference evidence="2 3" key="1">
    <citation type="submission" date="2018-03" db="EMBL/GenBank/DDBJ databases">
        <title>Draft genome sequence of Rohu Carp (Labeo rohita).</title>
        <authorList>
            <person name="Das P."/>
            <person name="Kushwaha B."/>
            <person name="Joshi C.G."/>
            <person name="Kumar D."/>
            <person name="Nagpure N.S."/>
            <person name="Sahoo L."/>
            <person name="Das S.P."/>
            <person name="Bit A."/>
            <person name="Patnaik S."/>
            <person name="Meher P.K."/>
            <person name="Jayasankar P."/>
            <person name="Koringa P.G."/>
            <person name="Patel N.V."/>
            <person name="Hinsu A.T."/>
            <person name="Kumar R."/>
            <person name="Pandey M."/>
            <person name="Agarwal S."/>
            <person name="Srivastava S."/>
            <person name="Singh M."/>
            <person name="Iquebal M.A."/>
            <person name="Jaiswal S."/>
            <person name="Angadi U.B."/>
            <person name="Kumar N."/>
            <person name="Raza M."/>
            <person name="Shah T.M."/>
            <person name="Rai A."/>
            <person name="Jena J.K."/>
        </authorList>
    </citation>
    <scope>NUCLEOTIDE SEQUENCE [LARGE SCALE GENOMIC DNA]</scope>
    <source>
        <strain evidence="2">DASCIFA01</strain>
        <tissue evidence="2">Testis</tissue>
    </source>
</reference>
<evidence type="ECO:0000313" key="3">
    <source>
        <dbReference type="Proteomes" id="UP000290572"/>
    </source>
</evidence>
<accession>A0A498M6Y6</accession>
<comment type="caution">
    <text evidence="2">The sequence shown here is derived from an EMBL/GenBank/DDBJ whole genome shotgun (WGS) entry which is preliminary data.</text>
</comment>
<sequence length="151" mass="16617">MRADSAGGTGSNRLRHAASVRSRTIMKNPPSAEAAADAHDSHRRHRAFLPRLTEQHGADRWLDAPDQRLASLNGEENDERADSCAAIGRGARASRRGFLARGSPLALAAVTRVRTEPRDRRSELETPGVAFAQTFETPTYVDHNDRARPRN</sequence>
<dbReference type="Proteomes" id="UP000290572">
    <property type="component" value="Unassembled WGS sequence"/>
</dbReference>
<gene>
    <name evidence="2" type="ORF">ROHU_027517</name>
</gene>
<evidence type="ECO:0000256" key="1">
    <source>
        <dbReference type="SAM" id="MobiDB-lite"/>
    </source>
</evidence>